<keyword evidence="4" id="KW-1185">Reference proteome</keyword>
<dbReference type="AlphaFoldDB" id="A0AAN7U6Y3"/>
<feature type="region of interest" description="Disordered" evidence="2">
    <location>
        <begin position="16"/>
        <end position="92"/>
    </location>
</feature>
<feature type="compositionally biased region" description="Low complexity" evidence="2">
    <location>
        <begin position="262"/>
        <end position="289"/>
    </location>
</feature>
<evidence type="ECO:0000313" key="3">
    <source>
        <dbReference type="EMBL" id="KAK5580380.1"/>
    </source>
</evidence>
<protein>
    <submittedName>
        <fullName evidence="3">Uncharacterized protein</fullName>
    </submittedName>
</protein>
<feature type="compositionally biased region" description="Low complexity" evidence="2">
    <location>
        <begin position="117"/>
        <end position="134"/>
    </location>
</feature>
<dbReference type="EMBL" id="JAVFKY010000002">
    <property type="protein sequence ID" value="KAK5580380.1"/>
    <property type="molecule type" value="Genomic_DNA"/>
</dbReference>
<feature type="compositionally biased region" description="Acidic residues" evidence="2">
    <location>
        <begin position="138"/>
        <end position="175"/>
    </location>
</feature>
<feature type="coiled-coil region" evidence="1">
    <location>
        <begin position="184"/>
        <end position="218"/>
    </location>
</feature>
<evidence type="ECO:0000256" key="1">
    <source>
        <dbReference type="SAM" id="Coils"/>
    </source>
</evidence>
<accession>A0AAN7U6Y3</accession>
<proteinExistence type="predicted"/>
<feature type="region of interest" description="Disordered" evidence="2">
    <location>
        <begin position="117"/>
        <end position="184"/>
    </location>
</feature>
<comment type="caution">
    <text evidence="3">The sequence shown here is derived from an EMBL/GenBank/DDBJ whole genome shotgun (WGS) entry which is preliminary data.</text>
</comment>
<keyword evidence="1" id="KW-0175">Coiled coil</keyword>
<gene>
    <name evidence="3" type="ORF">RB653_000396</name>
</gene>
<feature type="compositionally biased region" description="Low complexity" evidence="2">
    <location>
        <begin position="21"/>
        <end position="32"/>
    </location>
</feature>
<feature type="region of interest" description="Disordered" evidence="2">
    <location>
        <begin position="250"/>
        <end position="324"/>
    </location>
</feature>
<reference evidence="3 4" key="1">
    <citation type="submission" date="2023-11" db="EMBL/GenBank/DDBJ databases">
        <title>Dfirmibasis_genome.</title>
        <authorList>
            <person name="Edelbroek B."/>
            <person name="Kjellin J."/>
            <person name="Jerlstrom-Hultqvist J."/>
            <person name="Soderbom F."/>
        </authorList>
    </citation>
    <scope>NUCLEOTIDE SEQUENCE [LARGE SCALE GENOMIC DNA]</scope>
    <source>
        <strain evidence="3 4">TNS-C-14</strain>
    </source>
</reference>
<dbReference type="Proteomes" id="UP001344447">
    <property type="component" value="Unassembled WGS sequence"/>
</dbReference>
<feature type="compositionally biased region" description="Basic and acidic residues" evidence="2">
    <location>
        <begin position="296"/>
        <end position="310"/>
    </location>
</feature>
<name>A0AAN7U6Y3_9MYCE</name>
<feature type="compositionally biased region" description="Polar residues" evidence="2">
    <location>
        <begin position="52"/>
        <end position="73"/>
    </location>
</feature>
<sequence>MFDSHIDDLIENRVMNDDITSSGNKSSPSLKSIQPPISRGLKDLINHPPPKSNISDIGSVGSQNSSKSTTPQFNKKSKTTNSSIKFANRRDQSLREVVEEWRTDFYPDLSYDYFNENSIQPSSNSNNNSYNFNKNNEKEDDDDDDDDDENSTTSENDEDGDDDNDDNDDDQQQEEDNVKNNSTYNEYINNLNNMKDQKNEQEKKETLLEQRVKQWKSDIRSDILESSELFMEHLPQRIFEKNVISELPMTPSTKKEPIQPPNNKNSSNNNNNNNNNNNKNNNNSSSINSGKSQFEYWRDNFNKTMDEKMKEKKRTNKITITSNK</sequence>
<evidence type="ECO:0000313" key="4">
    <source>
        <dbReference type="Proteomes" id="UP001344447"/>
    </source>
</evidence>
<organism evidence="3 4">
    <name type="scientific">Dictyostelium firmibasis</name>
    <dbReference type="NCBI Taxonomy" id="79012"/>
    <lineage>
        <taxon>Eukaryota</taxon>
        <taxon>Amoebozoa</taxon>
        <taxon>Evosea</taxon>
        <taxon>Eumycetozoa</taxon>
        <taxon>Dictyostelia</taxon>
        <taxon>Dictyosteliales</taxon>
        <taxon>Dictyosteliaceae</taxon>
        <taxon>Dictyostelium</taxon>
    </lineage>
</organism>
<evidence type="ECO:0000256" key="2">
    <source>
        <dbReference type="SAM" id="MobiDB-lite"/>
    </source>
</evidence>